<dbReference type="Proteomes" id="UP000001017">
    <property type="component" value="Chromosome"/>
</dbReference>
<evidence type="ECO:0000313" key="8">
    <source>
        <dbReference type="EMBL" id="BAB60399.1"/>
    </source>
</evidence>
<dbReference type="PANTHER" id="PTHR43334:SF1">
    <property type="entry name" value="3-HYDROXYPROPIONATE--COA LIGASE [ADP-FORMING]"/>
    <property type="match status" value="1"/>
</dbReference>
<sequence length="693" mass="74410">MDLKKLFYPDSVAVIGASNDNTKIGYQIIRNLKEGGYKGKIYPINTKDGTILGYKAYPSILDVPDEVDLAILSIPAKYTPQAAEECGRKGVFGIIVVASGFSEVGNKDLEDQLANTCKKYGVRLLGPNVVGLMNNVIKLNASFAPYLPYPGTIGMISQSGALIVGLDAMTWANKTGTSFLISIGNMADLDFSDLVTFLADDENVSCISLYAEGLKAGRKFVDTARLINKPIVMLKSGVSKHGSVAAASHTGSLAGSHRVYDGALKQAGVIRAYSIEELFDLSLTLSLQKPMKGDNLIVVTNGGGIGVLATDQAEASGLPLQTPSNDLQGKIKQIIPSFGSTKNPIDMSAMATPQIYADTIKTVMEDESVDGLVVLYCEVANLDPSDAAKGIINGVLSSNRKIPVVAGFVGGENSINASLYLIKNGIPTFDSPDKAVKAISALRKHQQMNDLICVGPERPSDLKKDGIGSELKKYIEAGVKSLSELESKKIFSEYGINVNKTELARSKDDLMKIAQEFKYPVVAKIQSPDVIHKTDVGGVILNISNSDELLKAYDDIISNVKKNVPNARIDGIVVEEMLKGDLETIIGTINDPTFGPTVMFGLGGTAVQVLEDVSFRMAPVCKKEAYDMINETIAGKLMKEFRGRGPLDIDAVVDQIVRFSWLEYDHPEIKGVDANPMIVSTKGATVVDARILL</sequence>
<dbReference type="InterPro" id="IPR016102">
    <property type="entry name" value="Succinyl-CoA_synth-like"/>
</dbReference>
<dbReference type="Gene3D" id="3.40.50.720">
    <property type="entry name" value="NAD(P)-binding Rossmann-like Domain"/>
    <property type="match status" value="1"/>
</dbReference>
<dbReference type="InterPro" id="IPR013815">
    <property type="entry name" value="ATP_grasp_subdomain_1"/>
</dbReference>
<dbReference type="Pfam" id="PF19045">
    <property type="entry name" value="Ligase_CoA_2"/>
    <property type="match status" value="1"/>
</dbReference>
<dbReference type="GO" id="GO:0043758">
    <property type="term" value="F:acetate-CoA ligase (ADP-forming) activity"/>
    <property type="evidence" value="ECO:0007669"/>
    <property type="project" value="UniProtKB-EC"/>
</dbReference>
<dbReference type="Gene3D" id="3.40.50.261">
    <property type="entry name" value="Succinyl-CoA synthetase domains"/>
    <property type="match status" value="2"/>
</dbReference>
<evidence type="ECO:0000313" key="9">
    <source>
        <dbReference type="Proteomes" id="UP000001017"/>
    </source>
</evidence>
<dbReference type="PROSITE" id="PS50975">
    <property type="entry name" value="ATP_GRASP"/>
    <property type="match status" value="1"/>
</dbReference>
<keyword evidence="3" id="KW-0436">Ligase</keyword>
<proteinExistence type="predicted"/>
<keyword evidence="5 6" id="KW-0067">ATP-binding</keyword>
<dbReference type="HOGENOM" id="CLU_007415_3_1_2"/>
<dbReference type="RefSeq" id="WP_010917491.1">
    <property type="nucleotide sequence ID" value="NC_002689.2"/>
</dbReference>
<dbReference type="SUPFAM" id="SSF51735">
    <property type="entry name" value="NAD(P)-binding Rossmann-fold domains"/>
    <property type="match status" value="1"/>
</dbReference>
<reference evidence="8 9" key="1">
    <citation type="journal article" date="1999" name="Proc. Jpn. Acad.">
        <title>Determination of the complete genomic DNA sequence of Thermoplasma volvanium GSS1.</title>
        <authorList>
            <person name="Kawashima T."/>
            <person name="Yamamoto Y."/>
            <person name="Aramaki H."/>
            <person name="Nunoshiba T."/>
            <person name="Kawamoto T."/>
            <person name="Watanabe K."/>
            <person name="Yamazaki M."/>
            <person name="Kanehori K."/>
            <person name="Amano N."/>
            <person name="Ohya Y."/>
            <person name="Makino K."/>
            <person name="Suzuki M."/>
        </authorList>
    </citation>
    <scope>NUCLEOTIDE SEQUENCE [LARGE SCALE GENOMIC DNA]</scope>
    <source>
        <strain evidence="9">ATCC 51530 / DSM 4299 / JCM 9571 / NBRC 15438 / GSS1</strain>
    </source>
</reference>
<dbReference type="NCBIfam" id="TIGR02717">
    <property type="entry name" value="AcCoA-syn-alpha"/>
    <property type="match status" value="1"/>
</dbReference>
<dbReference type="InterPro" id="IPR032875">
    <property type="entry name" value="Succ_CoA_lig_flav_dom"/>
</dbReference>
<dbReference type="STRING" id="273116.gene:9382062"/>
<dbReference type="PANTHER" id="PTHR43334">
    <property type="entry name" value="ACETATE--COA LIGASE [ADP-FORMING]"/>
    <property type="match status" value="1"/>
</dbReference>
<dbReference type="Pfam" id="PF13607">
    <property type="entry name" value="Succ_CoA_lig"/>
    <property type="match status" value="1"/>
</dbReference>
<evidence type="ECO:0000256" key="2">
    <source>
        <dbReference type="ARBA" id="ARBA00012957"/>
    </source>
</evidence>
<dbReference type="GO" id="GO:0046872">
    <property type="term" value="F:metal ion binding"/>
    <property type="evidence" value="ECO:0007669"/>
    <property type="project" value="InterPro"/>
</dbReference>
<keyword evidence="9" id="KW-1185">Reference proteome</keyword>
<evidence type="ECO:0000256" key="4">
    <source>
        <dbReference type="ARBA" id="ARBA00022741"/>
    </source>
</evidence>
<dbReference type="GO" id="GO:0005524">
    <property type="term" value="F:ATP binding"/>
    <property type="evidence" value="ECO:0007669"/>
    <property type="project" value="UniProtKB-UniRule"/>
</dbReference>
<dbReference type="Gene3D" id="3.30.1490.20">
    <property type="entry name" value="ATP-grasp fold, A domain"/>
    <property type="match status" value="1"/>
</dbReference>
<evidence type="ECO:0000256" key="1">
    <source>
        <dbReference type="ARBA" id="ARBA00001619"/>
    </source>
</evidence>
<feature type="domain" description="ATP-grasp" evidence="7">
    <location>
        <begin position="488"/>
        <end position="693"/>
    </location>
</feature>
<dbReference type="Gene3D" id="3.30.470.20">
    <property type="entry name" value="ATP-grasp fold, B domain"/>
    <property type="match status" value="1"/>
</dbReference>
<dbReference type="InterPro" id="IPR036291">
    <property type="entry name" value="NAD(P)-bd_dom_sf"/>
</dbReference>
<dbReference type="eggNOG" id="arCOG01340">
    <property type="taxonomic scope" value="Archaea"/>
</dbReference>
<dbReference type="InterPro" id="IPR014089">
    <property type="entry name" value="AcCoA-synth-alpha"/>
</dbReference>
<evidence type="ECO:0000256" key="6">
    <source>
        <dbReference type="PROSITE-ProRule" id="PRU00409"/>
    </source>
</evidence>
<dbReference type="SUPFAM" id="SSF52210">
    <property type="entry name" value="Succinyl-CoA synthetase domains"/>
    <property type="match status" value="2"/>
</dbReference>
<evidence type="ECO:0000259" key="7">
    <source>
        <dbReference type="PROSITE" id="PS50975"/>
    </source>
</evidence>
<comment type="catalytic activity">
    <reaction evidence="1">
        <text>acetate + ATP + CoA = acetyl-CoA + ADP + phosphate</text>
        <dbReference type="Rhea" id="RHEA:15081"/>
        <dbReference type="ChEBI" id="CHEBI:30089"/>
        <dbReference type="ChEBI" id="CHEBI:30616"/>
        <dbReference type="ChEBI" id="CHEBI:43474"/>
        <dbReference type="ChEBI" id="CHEBI:57287"/>
        <dbReference type="ChEBI" id="CHEBI:57288"/>
        <dbReference type="ChEBI" id="CHEBI:456216"/>
        <dbReference type="EC" id="6.2.1.13"/>
    </reaction>
</comment>
<gene>
    <name evidence="8" type="ORF">TVG1294312</name>
</gene>
<evidence type="ECO:0000256" key="3">
    <source>
        <dbReference type="ARBA" id="ARBA00022598"/>
    </source>
</evidence>
<dbReference type="KEGG" id="tvo:TVG1294312"/>
<protein>
    <recommendedName>
        <fullName evidence="2">acetate--CoA ligase (ADP-forming)</fullName>
        <ecNumber evidence="2">6.2.1.13</ecNumber>
    </recommendedName>
</protein>
<dbReference type="Pfam" id="PF13380">
    <property type="entry name" value="CoA_binding_2"/>
    <property type="match status" value="1"/>
</dbReference>
<dbReference type="PaxDb" id="273116-14325495"/>
<dbReference type="PhylomeDB" id="Q979A5"/>
<reference evidence="8 9" key="2">
    <citation type="journal article" date="2000" name="Proc. Natl. Acad. Sci. U.S.A.">
        <title>Archaeal adaptation to higher temperatures revealed by genomic sequence of Thermoplasma volcanium.</title>
        <authorList>
            <person name="Kawashima T."/>
            <person name="Amano N."/>
            <person name="Koike H."/>
            <person name="Makino S."/>
            <person name="Higuchi S."/>
            <person name="Kawashima-Ohya Y."/>
            <person name="Watanabe K."/>
            <person name="Yamazaki M."/>
            <person name="Kanehori K."/>
            <person name="Kawamoto T."/>
            <person name="Nunoshiba T."/>
            <person name="Yamamoto Y."/>
            <person name="Aramaki H."/>
            <person name="Makino K."/>
            <person name="Suzuki M."/>
        </authorList>
    </citation>
    <scope>NUCLEOTIDE SEQUENCE [LARGE SCALE GENOMIC DNA]</scope>
    <source>
        <strain evidence="9">ATCC 51530 / DSM 4299 / JCM 9571 / NBRC 15438 / GSS1</strain>
    </source>
</reference>
<dbReference type="SUPFAM" id="SSF56059">
    <property type="entry name" value="Glutathione synthetase ATP-binding domain-like"/>
    <property type="match status" value="1"/>
</dbReference>
<evidence type="ECO:0000256" key="5">
    <source>
        <dbReference type="ARBA" id="ARBA00022840"/>
    </source>
</evidence>
<dbReference type="FunFam" id="3.30.1490.20:FF:000020">
    <property type="entry name" value="Protein lysine acetyltransferase"/>
    <property type="match status" value="1"/>
</dbReference>
<dbReference type="AlphaFoldDB" id="Q979A5"/>
<accession>Q979A5</accession>
<dbReference type="InterPro" id="IPR003781">
    <property type="entry name" value="CoA-bd"/>
</dbReference>
<keyword evidence="4 6" id="KW-0547">Nucleotide-binding</keyword>
<name>Q979A5_THEVO</name>
<dbReference type="Pfam" id="PF13549">
    <property type="entry name" value="ATP-grasp_5"/>
    <property type="match status" value="1"/>
</dbReference>
<dbReference type="EC" id="6.2.1.13" evidence="2"/>
<dbReference type="InterPro" id="IPR011761">
    <property type="entry name" value="ATP-grasp"/>
</dbReference>
<dbReference type="OrthoDB" id="18103at2157"/>
<dbReference type="EMBL" id="BA000011">
    <property type="protein sequence ID" value="BAB60399.1"/>
    <property type="molecule type" value="Genomic_DNA"/>
</dbReference>
<dbReference type="InterPro" id="IPR043938">
    <property type="entry name" value="Ligase_CoA_dom"/>
</dbReference>
<dbReference type="InterPro" id="IPR051538">
    <property type="entry name" value="Acyl-CoA_Synth/Transferase"/>
</dbReference>
<dbReference type="SMART" id="SM00881">
    <property type="entry name" value="CoA_binding"/>
    <property type="match status" value="1"/>
</dbReference>
<organism evidence="8 9">
    <name type="scientific">Thermoplasma volcanium (strain ATCC 51530 / DSM 4299 / JCM 9571 / NBRC 15438 / GSS1)</name>
    <dbReference type="NCBI Taxonomy" id="273116"/>
    <lineage>
        <taxon>Archaea</taxon>
        <taxon>Methanobacteriati</taxon>
        <taxon>Thermoplasmatota</taxon>
        <taxon>Thermoplasmata</taxon>
        <taxon>Thermoplasmatales</taxon>
        <taxon>Thermoplasmataceae</taxon>
        <taxon>Thermoplasma</taxon>
    </lineage>
</organism>
<dbReference type="GeneID" id="1441373"/>